<dbReference type="RefSeq" id="WP_179537241.1">
    <property type="nucleotide sequence ID" value="NZ_JACBYW010000010.1"/>
</dbReference>
<organism evidence="2 3">
    <name type="scientific">Actinopolyspora biskrensis</name>
    <dbReference type="NCBI Taxonomy" id="1470178"/>
    <lineage>
        <taxon>Bacteria</taxon>
        <taxon>Bacillati</taxon>
        <taxon>Actinomycetota</taxon>
        <taxon>Actinomycetes</taxon>
        <taxon>Actinopolysporales</taxon>
        <taxon>Actinopolysporaceae</taxon>
        <taxon>Actinopolyspora</taxon>
    </lineage>
</organism>
<dbReference type="CDD" id="cd08861">
    <property type="entry name" value="OtcD1_ARO-CYC_like"/>
    <property type="match status" value="2"/>
</dbReference>
<evidence type="ECO:0000313" key="3">
    <source>
        <dbReference type="Proteomes" id="UP000548304"/>
    </source>
</evidence>
<dbReference type="InterPro" id="IPR005031">
    <property type="entry name" value="COQ10_START"/>
</dbReference>
<reference evidence="2 3" key="1">
    <citation type="submission" date="2020-07" db="EMBL/GenBank/DDBJ databases">
        <title>Genomic Encyclopedia of Type Strains, Phase III (KMG-III): the genomes of soil and plant-associated and newly described type strains.</title>
        <authorList>
            <person name="Whitman W."/>
        </authorList>
    </citation>
    <scope>NUCLEOTIDE SEQUENCE [LARGE SCALE GENOMIC DNA]</scope>
    <source>
        <strain evidence="2 3">CECT 8576</strain>
    </source>
</reference>
<dbReference type="GO" id="GO:0016829">
    <property type="term" value="F:lyase activity"/>
    <property type="evidence" value="ECO:0007669"/>
    <property type="project" value="UniProtKB-KW"/>
</dbReference>
<dbReference type="Gene3D" id="3.30.530.20">
    <property type="match status" value="2"/>
</dbReference>
<feature type="domain" description="Coenzyme Q-binding protein COQ10 START" evidence="1">
    <location>
        <begin position="169"/>
        <end position="267"/>
    </location>
</feature>
<comment type="caution">
    <text evidence="2">The sequence shown here is derived from an EMBL/GenBank/DDBJ whole genome shotgun (WGS) entry which is preliminary data.</text>
</comment>
<dbReference type="InterPro" id="IPR019587">
    <property type="entry name" value="Polyketide_cyclase/dehydratase"/>
</dbReference>
<sequence length="314" mass="35077">MVETGEQEVEHGITVNAPADVVYGLVADVANWPNIFPPTVHVEHLERGETRERIRLWATANGAAKTWTSVRYLDPVRRRVEFRQEVSQPPVASMGGCWTVEPVSDTESRVRLSHQYRAVDDDPDNLAWIARAVDGNSDSELAAMKAEAEMAASESRLKMEFADTVRMNGSVADAYDFINEANLWSERLPHVETVRMDEETPGLQTLEMDTRAKDGSVHTTKSIRVCFRNDRVSYKQIVLPPLMKLHTGLWTFVEESDGVAVTSRHTVVLNEDNITGVLGADAGVEKAREYVHNALSTNSLSTLGHVREQVEKPR</sequence>
<gene>
    <name evidence="2" type="ORF">FHR84_004308</name>
</gene>
<name>A0A852ZBP5_9ACTN</name>
<dbReference type="Proteomes" id="UP000548304">
    <property type="component" value="Unassembled WGS sequence"/>
</dbReference>
<dbReference type="EMBL" id="JACBYW010000010">
    <property type="protein sequence ID" value="NYH80936.1"/>
    <property type="molecule type" value="Genomic_DNA"/>
</dbReference>
<dbReference type="Pfam" id="PF03364">
    <property type="entry name" value="Polyketide_cyc"/>
    <property type="match status" value="1"/>
</dbReference>
<keyword evidence="3" id="KW-1185">Reference proteome</keyword>
<dbReference type="SUPFAM" id="SSF55961">
    <property type="entry name" value="Bet v1-like"/>
    <property type="match status" value="2"/>
</dbReference>
<dbReference type="Pfam" id="PF10604">
    <property type="entry name" value="Polyketide_cyc2"/>
    <property type="match status" value="1"/>
</dbReference>
<keyword evidence="2" id="KW-0456">Lyase</keyword>
<dbReference type="AlphaFoldDB" id="A0A852ZBP5"/>
<evidence type="ECO:0000313" key="2">
    <source>
        <dbReference type="EMBL" id="NYH80936.1"/>
    </source>
</evidence>
<proteinExistence type="predicted"/>
<evidence type="ECO:0000259" key="1">
    <source>
        <dbReference type="Pfam" id="PF03364"/>
    </source>
</evidence>
<dbReference type="InterPro" id="IPR023393">
    <property type="entry name" value="START-like_dom_sf"/>
</dbReference>
<accession>A0A852ZBP5</accession>
<protein>
    <submittedName>
        <fullName evidence="2">Aromatase</fullName>
        <ecNumber evidence="2">4.2.1.-</ecNumber>
    </submittedName>
</protein>
<dbReference type="EC" id="4.2.1.-" evidence="2"/>